<evidence type="ECO:0000313" key="2">
    <source>
        <dbReference type="EMBL" id="GJD94858.1"/>
    </source>
</evidence>
<dbReference type="RefSeq" id="WP_238244020.1">
    <property type="nucleotide sequence ID" value="NZ_BPQP01000030.1"/>
</dbReference>
<reference evidence="2" key="2">
    <citation type="submission" date="2021-08" db="EMBL/GenBank/DDBJ databases">
        <authorList>
            <person name="Tani A."/>
            <person name="Ola A."/>
            <person name="Ogura Y."/>
            <person name="Katsura K."/>
            <person name="Hayashi T."/>
        </authorList>
    </citation>
    <scope>NUCLEOTIDE SEQUENCE</scope>
    <source>
        <strain evidence="2">DSM 19015</strain>
    </source>
</reference>
<dbReference type="Proteomes" id="UP001055125">
    <property type="component" value="Unassembled WGS sequence"/>
</dbReference>
<name>A0ABQ4RXE7_9HYPH</name>
<keyword evidence="3" id="KW-1185">Reference proteome</keyword>
<dbReference type="Gene3D" id="2.60.130.10">
    <property type="entry name" value="Aromatic compound dioxygenase"/>
    <property type="match status" value="1"/>
</dbReference>
<dbReference type="PANTHER" id="PTHR34315:SF1">
    <property type="entry name" value="INTRADIOL RING-CLEAVAGE DIOXYGENASES DOMAIN-CONTAINING PROTEIN-RELATED"/>
    <property type="match status" value="1"/>
</dbReference>
<dbReference type="InterPro" id="IPR015889">
    <property type="entry name" value="Intradiol_dOase_core"/>
</dbReference>
<protein>
    <recommendedName>
        <fullName evidence="1">Intradiol ring-cleavage dioxygenases domain-containing protein</fullName>
    </recommendedName>
</protein>
<evidence type="ECO:0000259" key="1">
    <source>
        <dbReference type="Pfam" id="PF00775"/>
    </source>
</evidence>
<dbReference type="InterPro" id="IPR006311">
    <property type="entry name" value="TAT_signal"/>
</dbReference>
<dbReference type="EMBL" id="BPQP01000030">
    <property type="protein sequence ID" value="GJD94858.1"/>
    <property type="molecule type" value="Genomic_DNA"/>
</dbReference>
<dbReference type="PROSITE" id="PS51318">
    <property type="entry name" value="TAT"/>
    <property type="match status" value="1"/>
</dbReference>
<dbReference type="InterPro" id="IPR000627">
    <property type="entry name" value="Intradiol_dOase_C"/>
</dbReference>
<dbReference type="SUPFAM" id="SSF49482">
    <property type="entry name" value="Aromatic compound dioxygenase"/>
    <property type="match status" value="1"/>
</dbReference>
<reference evidence="2" key="1">
    <citation type="journal article" date="2021" name="Front. Microbiol.">
        <title>Comprehensive Comparative Genomics and Phenotyping of Methylobacterium Species.</title>
        <authorList>
            <person name="Alessa O."/>
            <person name="Ogura Y."/>
            <person name="Fujitani Y."/>
            <person name="Takami H."/>
            <person name="Hayashi T."/>
            <person name="Sahin N."/>
            <person name="Tani A."/>
        </authorList>
    </citation>
    <scope>NUCLEOTIDE SEQUENCE</scope>
    <source>
        <strain evidence="2">DSM 19015</strain>
    </source>
</reference>
<evidence type="ECO:0000313" key="3">
    <source>
        <dbReference type="Proteomes" id="UP001055125"/>
    </source>
</evidence>
<dbReference type="PANTHER" id="PTHR34315">
    <property type="match status" value="1"/>
</dbReference>
<dbReference type="Pfam" id="PF00775">
    <property type="entry name" value="Dioxygenase_C"/>
    <property type="match status" value="1"/>
</dbReference>
<proteinExistence type="predicted"/>
<accession>A0ABQ4RXE7</accession>
<organism evidence="2 3">
    <name type="scientific">Methylobacterium iners</name>
    <dbReference type="NCBI Taxonomy" id="418707"/>
    <lineage>
        <taxon>Bacteria</taxon>
        <taxon>Pseudomonadati</taxon>
        <taxon>Pseudomonadota</taxon>
        <taxon>Alphaproteobacteria</taxon>
        <taxon>Hyphomicrobiales</taxon>
        <taxon>Methylobacteriaceae</taxon>
        <taxon>Methylobacterium</taxon>
    </lineage>
</organism>
<sequence length="242" mass="26104">MTQSDRLSRRAVLIGLAASPSGLMGMPARAATGQGAGACLLTPRSIEGPFYLDPRLVRAEIGEGRPGVRLGLRLRVVEAGPCTPIRDARVDVWHADAQGLYSGYTGQGDRERLSTVGQTFLRGTQFSDETGLARFETIYPGWYPGRATHVHFKVLIERRTLLTGQMYFPDAVTSAIYGAGAYGNRLFKRDTLNANDFLLRREDPEGRSICAVTPMGDGYLAALTIGVDRRGAQGGPGFTVPG</sequence>
<gene>
    <name evidence="2" type="ORF">OCOJLMKI_2065</name>
</gene>
<comment type="caution">
    <text evidence="2">The sequence shown here is derived from an EMBL/GenBank/DDBJ whole genome shotgun (WGS) entry which is preliminary data.</text>
</comment>
<feature type="domain" description="Intradiol ring-cleavage dioxygenases" evidence="1">
    <location>
        <begin position="55"/>
        <end position="170"/>
    </location>
</feature>